<dbReference type="AlphaFoldDB" id="A0A062XWB3"/>
<accession>A0A062XWB3</accession>
<dbReference type="InterPro" id="IPR025497">
    <property type="entry name" value="PatA-like_N"/>
</dbReference>
<dbReference type="EMBL" id="DSMR01000305">
    <property type="protein sequence ID" value="HET47348.1"/>
    <property type="molecule type" value="Genomic_DNA"/>
</dbReference>
<evidence type="ECO:0000313" key="4">
    <source>
        <dbReference type="EMBL" id="KDA53709.1"/>
    </source>
</evidence>
<gene>
    <name evidence="4" type="ORF">EG19_03070</name>
    <name evidence="3" type="ORF">ENQ31_04210</name>
</gene>
<dbReference type="EMBL" id="JMFG01000018">
    <property type="protein sequence ID" value="KDA53709.1"/>
    <property type="molecule type" value="Genomic_DNA"/>
</dbReference>
<evidence type="ECO:0000256" key="1">
    <source>
        <dbReference type="SAM" id="MobiDB-lite"/>
    </source>
</evidence>
<evidence type="ECO:0000313" key="5">
    <source>
        <dbReference type="Proteomes" id="UP000027284"/>
    </source>
</evidence>
<reference evidence="3" key="2">
    <citation type="journal article" date="2020" name="mSystems">
        <title>Genome- and Community-Level Interaction Insights into Carbon Utilization and Element Cycling Functions of Hydrothermarchaeota in Hydrothermal Sediment.</title>
        <authorList>
            <person name="Zhou Z."/>
            <person name="Liu Y."/>
            <person name="Xu W."/>
            <person name="Pan J."/>
            <person name="Luo Z.H."/>
            <person name="Li M."/>
        </authorList>
    </citation>
    <scope>NUCLEOTIDE SEQUENCE [LARGE SCALE GENOMIC DNA]</scope>
    <source>
        <strain evidence="3">SpSt-299</strain>
    </source>
</reference>
<comment type="caution">
    <text evidence="4">The sequence shown here is derived from an EMBL/GenBank/DDBJ whole genome shotgun (WGS) entry which is preliminary data.</text>
</comment>
<dbReference type="Pfam" id="PF14332">
    <property type="entry name" value="DUF4388"/>
    <property type="match status" value="2"/>
</dbReference>
<evidence type="ECO:0000313" key="3">
    <source>
        <dbReference type="EMBL" id="HET47348.1"/>
    </source>
</evidence>
<protein>
    <submittedName>
        <fullName evidence="3">DUF4388 domain-containing protein</fullName>
    </submittedName>
</protein>
<dbReference type="InterPro" id="IPR037257">
    <property type="entry name" value="T2SS_E_N_sf"/>
</dbReference>
<evidence type="ECO:0000259" key="2">
    <source>
        <dbReference type="Pfam" id="PF14332"/>
    </source>
</evidence>
<dbReference type="Proteomes" id="UP000027284">
    <property type="component" value="Unassembled WGS sequence"/>
</dbReference>
<dbReference type="SUPFAM" id="SSF160246">
    <property type="entry name" value="EspE N-terminal domain-like"/>
    <property type="match status" value="1"/>
</dbReference>
<reference evidence="4 5" key="1">
    <citation type="submission" date="2014-04" db="EMBL/GenBank/DDBJ databases">
        <title>The Genome Sequence of Thermoanaerobaculum aquaticum MP-01, The First Cultivated Group 23 Acidobacterium.</title>
        <authorList>
            <person name="Stamps B.W."/>
            <person name="Losey N.A."/>
            <person name="Lawson P.A."/>
            <person name="Stevenson B.S."/>
        </authorList>
    </citation>
    <scope>NUCLEOTIDE SEQUENCE [LARGE SCALE GENOMIC DNA]</scope>
    <source>
        <strain evidence="4 5">MP-01</strain>
    </source>
</reference>
<name>A0A062XWB3_9BACT</name>
<dbReference type="RefSeq" id="WP_038049135.1">
    <property type="nucleotide sequence ID" value="NZ_JMFG01000018.1"/>
</dbReference>
<dbReference type="STRING" id="1312852.EG19_03070"/>
<keyword evidence="5" id="KW-1185">Reference proteome</keyword>
<organism evidence="4 5">
    <name type="scientific">Thermoanaerobaculum aquaticum</name>
    <dbReference type="NCBI Taxonomy" id="1312852"/>
    <lineage>
        <taxon>Bacteria</taxon>
        <taxon>Pseudomonadati</taxon>
        <taxon>Acidobacteriota</taxon>
        <taxon>Thermoanaerobaculia</taxon>
        <taxon>Thermoanaerobaculales</taxon>
        <taxon>Thermoanaerobaculaceae</taxon>
        <taxon>Thermoanaerobaculum</taxon>
    </lineage>
</organism>
<feature type="domain" description="PatA-like N-terminal" evidence="2">
    <location>
        <begin position="4"/>
        <end position="84"/>
    </location>
</feature>
<sequence>MALEGTLRDFSLADIFQLIGLQRKTGVLTLRSQEDVVTVSFLDGKIVGADSLNKRLEDRLGQVLLKSKAISREALERALAVQRETLERLGHILLAHGLLTKEELSHALQQQILQIIYRTFRWQDGDYHFAQETSVDYDQELVVPMPIESILMEGARMLDEWPIIEKKISDRTAVYLPTKAAEKVEVAPEEDLEELIDFEFEQAPLPVEEKPTQASIRVTPVEHHVLQLLNGIHTVDDVVRLSMYGEFETCKALYTLLNRGLVRKASRAELAQAQATLAEQELPVVVERVGIPWLAAVLAPLLAASLFLATKNPVNCLLGPAPTPLPHLQEAASFVRLWGLAQILHGVSQLTGSYPDSLSELTQQGYLTSDQLHDPWRQPYRYVLRERSLLLAGDGPQRRPSPNLVIVQSLPSGPEGAEGVKGVELASP</sequence>
<proteinExistence type="predicted"/>
<dbReference type="PANTHER" id="PTHR36304:SF4">
    <property type="entry name" value="DUF4388 DOMAIN-CONTAINING PROTEIN"/>
    <property type="match status" value="1"/>
</dbReference>
<feature type="region of interest" description="Disordered" evidence="1">
    <location>
        <begin position="401"/>
        <end position="428"/>
    </location>
</feature>
<dbReference type="PANTHER" id="PTHR36304">
    <property type="entry name" value="DOMAIN GTPASE-ACTIVATING PROTEIN, PUTATIVE-RELATED-RELATED"/>
    <property type="match status" value="1"/>
</dbReference>
<dbReference type="OrthoDB" id="148348at2"/>
<feature type="domain" description="PatA-like N-terminal" evidence="2">
    <location>
        <begin position="87"/>
        <end position="161"/>
    </location>
</feature>